<dbReference type="InterPro" id="IPR010982">
    <property type="entry name" value="Lambda_DNA-bd_dom_sf"/>
</dbReference>
<protein>
    <submittedName>
        <fullName evidence="2">Helix-turn-helix protein</fullName>
    </submittedName>
</protein>
<feature type="domain" description="HTH cro/C1-type" evidence="1">
    <location>
        <begin position="7"/>
        <end position="61"/>
    </location>
</feature>
<dbReference type="Pfam" id="PF01381">
    <property type="entry name" value="HTH_3"/>
    <property type="match status" value="1"/>
</dbReference>
<dbReference type="SMART" id="SM00530">
    <property type="entry name" value="HTH_XRE"/>
    <property type="match status" value="1"/>
</dbReference>
<dbReference type="RefSeq" id="WP_106597124.1">
    <property type="nucleotide sequence ID" value="NZ_PYAS01000009.1"/>
</dbReference>
<reference evidence="2 3" key="1">
    <citation type="submission" date="2018-03" db="EMBL/GenBank/DDBJ databases">
        <title>Genomic Encyclopedia of Archaeal and Bacterial Type Strains, Phase II (KMG-II): from individual species to whole genera.</title>
        <authorList>
            <person name="Goeker M."/>
        </authorList>
    </citation>
    <scope>NUCLEOTIDE SEQUENCE [LARGE SCALE GENOMIC DNA]</scope>
    <source>
        <strain evidence="2 3">DSM 29057</strain>
    </source>
</reference>
<dbReference type="Gene3D" id="1.10.260.40">
    <property type="entry name" value="lambda repressor-like DNA-binding domains"/>
    <property type="match status" value="1"/>
</dbReference>
<sequence>MFDYQRVRRLREHLQLSETQFAKKIGVAQSTYHRFEKGAASLTAEAISEIITLFHVDPYWLLLGRGGNEPEFFNHAELITISKNEYIDLQRKALQSQDERIAELERELGRK</sequence>
<accession>A0A2P8FYS3</accession>
<dbReference type="OrthoDB" id="796548at2"/>
<dbReference type="EMBL" id="PYAS01000009">
    <property type="protein sequence ID" value="PSL26795.1"/>
    <property type="molecule type" value="Genomic_DNA"/>
</dbReference>
<dbReference type="CDD" id="cd00093">
    <property type="entry name" value="HTH_XRE"/>
    <property type="match status" value="1"/>
</dbReference>
<dbReference type="Proteomes" id="UP000241964">
    <property type="component" value="Unassembled WGS sequence"/>
</dbReference>
<evidence type="ECO:0000313" key="3">
    <source>
        <dbReference type="Proteomes" id="UP000241964"/>
    </source>
</evidence>
<dbReference type="PROSITE" id="PS50943">
    <property type="entry name" value="HTH_CROC1"/>
    <property type="match status" value="1"/>
</dbReference>
<dbReference type="SUPFAM" id="SSF47413">
    <property type="entry name" value="lambda repressor-like DNA-binding domains"/>
    <property type="match status" value="1"/>
</dbReference>
<dbReference type="GO" id="GO:0003677">
    <property type="term" value="F:DNA binding"/>
    <property type="evidence" value="ECO:0007669"/>
    <property type="project" value="InterPro"/>
</dbReference>
<organism evidence="2 3">
    <name type="scientific">Dyadobacter jiangsuensis</name>
    <dbReference type="NCBI Taxonomy" id="1591085"/>
    <lineage>
        <taxon>Bacteria</taxon>
        <taxon>Pseudomonadati</taxon>
        <taxon>Bacteroidota</taxon>
        <taxon>Cytophagia</taxon>
        <taxon>Cytophagales</taxon>
        <taxon>Spirosomataceae</taxon>
        <taxon>Dyadobacter</taxon>
    </lineage>
</organism>
<dbReference type="InterPro" id="IPR001387">
    <property type="entry name" value="Cro/C1-type_HTH"/>
</dbReference>
<keyword evidence="3" id="KW-1185">Reference proteome</keyword>
<name>A0A2P8FYS3_9BACT</name>
<evidence type="ECO:0000259" key="1">
    <source>
        <dbReference type="PROSITE" id="PS50943"/>
    </source>
</evidence>
<evidence type="ECO:0000313" key="2">
    <source>
        <dbReference type="EMBL" id="PSL26795.1"/>
    </source>
</evidence>
<gene>
    <name evidence="2" type="ORF">CLV60_109289</name>
</gene>
<comment type="caution">
    <text evidence="2">The sequence shown here is derived from an EMBL/GenBank/DDBJ whole genome shotgun (WGS) entry which is preliminary data.</text>
</comment>
<proteinExistence type="predicted"/>
<dbReference type="AlphaFoldDB" id="A0A2P8FYS3"/>